<evidence type="ECO:0000259" key="5">
    <source>
        <dbReference type="Pfam" id="PF23469"/>
    </source>
</evidence>
<dbReference type="PANTHER" id="PTHR15744">
    <property type="entry name" value="BLOM7"/>
    <property type="match status" value="1"/>
</dbReference>
<feature type="compositionally biased region" description="Low complexity" evidence="3">
    <location>
        <begin position="365"/>
        <end position="377"/>
    </location>
</feature>
<feature type="compositionally biased region" description="Pro residues" evidence="3">
    <location>
        <begin position="398"/>
        <end position="415"/>
    </location>
</feature>
<proteinExistence type="predicted"/>
<evidence type="ECO:0000313" key="6">
    <source>
        <dbReference type="EMBL" id="KAK9866860.1"/>
    </source>
</evidence>
<evidence type="ECO:0000256" key="3">
    <source>
        <dbReference type="SAM" id="MobiDB-lite"/>
    </source>
</evidence>
<dbReference type="Pfam" id="PF23469">
    <property type="entry name" value="KH_12"/>
    <property type="match status" value="1"/>
</dbReference>
<evidence type="ECO:0000256" key="1">
    <source>
        <dbReference type="ARBA" id="ARBA00070402"/>
    </source>
</evidence>
<sequence length="505" mass="52969">MEPVGARKRRKWDVAAPQGVPTAQPTTGFAPPGGPAAAAVQSKPGQPLTDDLKARAQQAAAAAVAKISQDLVLQGKLPPGRYGAPRRDEEKEPIVREVVINDAPAQTRYNLTKRPVQDDIARRTNTLIVTRGRYYPPGVPLDDAEPPLRLKILPGGNLPPNPMLHQQAVDEAAGEVQAILQGQRPGQPRRSPVSDGFGAAREGFGAPPGAPVPPPGMAPRPSPGLGPGSSPGMGPGAGYPSPAPQTPQTLPPLTTQCWVNLDPPPEFNLAQRLRGPDGSFMQHISRETQSSVTLRGRGSIVAESPEPMHIHISSTHQKGLDDARRLADNLIGTVRGEFQKAYPYGPPQASHYGGHWPGQPAHHGPPSSYLPTSYPPQASQPPGRPPMGPYGPAQGPAAYPPPQPTQSGYPPPGPTPAQNGADEQAGQKRRFREFKEEPSAARAAPTNPYMQVSDQNGSGPAVKAPTVMGPPPPRAMGPPPPRPGGPGRSAGVAVTGGLVDYVDDE</sequence>
<organism evidence="6 7">
    <name type="scientific">Apatococcus fuscideae</name>
    <dbReference type="NCBI Taxonomy" id="2026836"/>
    <lineage>
        <taxon>Eukaryota</taxon>
        <taxon>Viridiplantae</taxon>
        <taxon>Chlorophyta</taxon>
        <taxon>core chlorophytes</taxon>
        <taxon>Trebouxiophyceae</taxon>
        <taxon>Chlorellales</taxon>
        <taxon>Chlorellaceae</taxon>
        <taxon>Apatococcus</taxon>
    </lineage>
</organism>
<protein>
    <recommendedName>
        <fullName evidence="1">Protein RIK</fullName>
    </recommendedName>
    <alternativeName>
        <fullName evidence="2">Rough sheath 2-interacting KH domain protein</fullName>
    </alternativeName>
</protein>
<feature type="compositionally biased region" description="Pro residues" evidence="3">
    <location>
        <begin position="208"/>
        <end position="224"/>
    </location>
</feature>
<dbReference type="PANTHER" id="PTHR15744:SF0">
    <property type="entry name" value="KH HOMOLOGY DOMAIN-CONTAINING PROTEIN 4"/>
    <property type="match status" value="1"/>
</dbReference>
<feature type="region of interest" description="Disordered" evidence="3">
    <location>
        <begin position="181"/>
        <end position="252"/>
    </location>
</feature>
<dbReference type="GO" id="GO:0003723">
    <property type="term" value="F:RNA binding"/>
    <property type="evidence" value="ECO:0007669"/>
    <property type="project" value="InterPro"/>
</dbReference>
<accession>A0AAW1TBB7</accession>
<dbReference type="Pfam" id="PF22675">
    <property type="entry name" value="KH-I_KHDC4-BBP"/>
    <property type="match status" value="1"/>
</dbReference>
<dbReference type="InterPro" id="IPR055256">
    <property type="entry name" value="KH_1_KHDC4/BBP-like"/>
</dbReference>
<dbReference type="FunFam" id="3.30.1370.10:FF:000037">
    <property type="entry name" value="KH domain protein"/>
    <property type="match status" value="1"/>
</dbReference>
<keyword evidence="7" id="KW-1185">Reference proteome</keyword>
<dbReference type="Gene3D" id="3.30.1370.10">
    <property type="entry name" value="K Homology domain, type 1"/>
    <property type="match status" value="1"/>
</dbReference>
<comment type="caution">
    <text evidence="6">The sequence shown here is derived from an EMBL/GenBank/DDBJ whole genome shotgun (WGS) entry which is preliminary data.</text>
</comment>
<feature type="region of interest" description="Disordered" evidence="3">
    <location>
        <begin position="1"/>
        <end position="49"/>
    </location>
</feature>
<dbReference type="InterPro" id="IPR036612">
    <property type="entry name" value="KH_dom_type_1_sf"/>
</dbReference>
<feature type="compositionally biased region" description="Pro residues" evidence="3">
    <location>
        <begin position="468"/>
        <end position="484"/>
    </location>
</feature>
<dbReference type="InterPro" id="IPR056149">
    <property type="entry name" value="PRP5/DDX46/KHDC4_KH"/>
</dbReference>
<dbReference type="InterPro" id="IPR031121">
    <property type="entry name" value="RIK/BLOM7"/>
</dbReference>
<feature type="domain" description="KHDC4/BBP-like KH-domain type I" evidence="4">
    <location>
        <begin position="264"/>
        <end position="331"/>
    </location>
</feature>
<evidence type="ECO:0000259" key="4">
    <source>
        <dbReference type="Pfam" id="PF22675"/>
    </source>
</evidence>
<evidence type="ECO:0000256" key="2">
    <source>
        <dbReference type="ARBA" id="ARBA00081001"/>
    </source>
</evidence>
<reference evidence="6 7" key="1">
    <citation type="journal article" date="2024" name="Nat. Commun.">
        <title>Phylogenomics reveals the evolutionary origins of lichenization in chlorophyte algae.</title>
        <authorList>
            <person name="Puginier C."/>
            <person name="Libourel C."/>
            <person name="Otte J."/>
            <person name="Skaloud P."/>
            <person name="Haon M."/>
            <person name="Grisel S."/>
            <person name="Petersen M."/>
            <person name="Berrin J.G."/>
            <person name="Delaux P.M."/>
            <person name="Dal Grande F."/>
            <person name="Keller J."/>
        </authorList>
    </citation>
    <scope>NUCLEOTIDE SEQUENCE [LARGE SCALE GENOMIC DNA]</scope>
    <source>
        <strain evidence="6 7">SAG 2523</strain>
    </source>
</reference>
<evidence type="ECO:0000313" key="7">
    <source>
        <dbReference type="Proteomes" id="UP001485043"/>
    </source>
</evidence>
<dbReference type="GO" id="GO:0005634">
    <property type="term" value="C:nucleus"/>
    <property type="evidence" value="ECO:0007669"/>
    <property type="project" value="InterPro"/>
</dbReference>
<feature type="region of interest" description="Disordered" evidence="3">
    <location>
        <begin position="341"/>
        <end position="493"/>
    </location>
</feature>
<feature type="compositionally biased region" description="Low complexity" evidence="3">
    <location>
        <begin position="21"/>
        <end position="39"/>
    </location>
</feature>
<dbReference type="EMBL" id="JALJOV010000128">
    <property type="protein sequence ID" value="KAK9866860.1"/>
    <property type="molecule type" value="Genomic_DNA"/>
</dbReference>
<name>A0AAW1TBB7_9CHLO</name>
<feature type="compositionally biased region" description="Basic residues" evidence="3">
    <location>
        <begin position="1"/>
        <end position="11"/>
    </location>
</feature>
<feature type="domain" description="ATP-dependent RNA helicase PRP5/DDX46/KHDC4 KH" evidence="5">
    <location>
        <begin position="94"/>
        <end position="184"/>
    </location>
</feature>
<dbReference type="SUPFAM" id="SSF54791">
    <property type="entry name" value="Eukaryotic type KH-domain (KH-domain type I)"/>
    <property type="match status" value="1"/>
</dbReference>
<feature type="compositionally biased region" description="Pro residues" evidence="3">
    <location>
        <begin position="378"/>
        <end position="389"/>
    </location>
</feature>
<gene>
    <name evidence="6" type="ORF">WJX84_006201</name>
</gene>
<dbReference type="Proteomes" id="UP001485043">
    <property type="component" value="Unassembled WGS sequence"/>
</dbReference>
<feature type="compositionally biased region" description="Gly residues" evidence="3">
    <location>
        <begin position="225"/>
        <end position="237"/>
    </location>
</feature>
<dbReference type="AlphaFoldDB" id="A0AAW1TBB7"/>
<feature type="compositionally biased region" description="Polar residues" evidence="3">
    <location>
        <begin position="448"/>
        <end position="458"/>
    </location>
</feature>